<dbReference type="PANTHER" id="PTHR43747:SF4">
    <property type="entry name" value="FLAVIN-DEPENDENT TRYPTOPHAN HALOGENASE"/>
    <property type="match status" value="1"/>
</dbReference>
<gene>
    <name evidence="1" type="primary">prnA</name>
    <name evidence="1" type="ORF">GCM10009069_20890</name>
</gene>
<dbReference type="InterPro" id="IPR006905">
    <property type="entry name" value="Flavin_halogenase"/>
</dbReference>
<sequence>MTAAALARSLPDSIQVTIVETGVNPVDDIFYGQILPPQAYAFHLSIGLSEPELLLNTGTTFALGTQFQSWAQTDRSWVQAFHQPLPVWDGVPLTKLIHQRPHASLQSILITAQAGLKGVFAHPSEDGAHLLSRAEYGYAVDPNQLSALYKASTLRRPIPLITAQIVSVQRASTGITGLTLSDGQTLHADLFIDCTGPLAQLQEKTTATAATDRTVKATLKQTSGTPLGAALQYVRSGGYGWRSEVILRSGARRLTVCDANAQTETSAGPDVSTTLTLGSRPEGWRTNCIAIGQAAYVIEPFTTAPMKLLLRDIDRVLKLFPISTDMRIDAQEYNRLFRDDYAHASLFNQAHFAMSDYPETPYWQGTAAHNQDPKLVRKLTQYESRGYLAAYDNEPFDDVDWAVLHDGMGRTPQRRDPLAALVDPATIDTRLDALQNAIQSVVKKMPPHPIYMGKFLSYLQRKYTRNG</sequence>
<dbReference type="InterPro" id="IPR036188">
    <property type="entry name" value="FAD/NAD-bd_sf"/>
</dbReference>
<dbReference type="AlphaFoldDB" id="A0A8J3CQQ5"/>
<reference evidence="1" key="2">
    <citation type="submission" date="2020-09" db="EMBL/GenBank/DDBJ databases">
        <authorList>
            <person name="Sun Q."/>
            <person name="Kim S."/>
        </authorList>
    </citation>
    <scope>NUCLEOTIDE SEQUENCE</scope>
    <source>
        <strain evidence="1">KCTC 32513</strain>
    </source>
</reference>
<evidence type="ECO:0000313" key="1">
    <source>
        <dbReference type="EMBL" id="GHA97761.1"/>
    </source>
</evidence>
<organism evidence="1 2">
    <name type="scientific">Algimonas arctica</name>
    <dbReference type="NCBI Taxonomy" id="1479486"/>
    <lineage>
        <taxon>Bacteria</taxon>
        <taxon>Pseudomonadati</taxon>
        <taxon>Pseudomonadota</taxon>
        <taxon>Alphaproteobacteria</taxon>
        <taxon>Maricaulales</taxon>
        <taxon>Robiginitomaculaceae</taxon>
        <taxon>Algimonas</taxon>
    </lineage>
</organism>
<dbReference type="EMBL" id="BMZH01000008">
    <property type="protein sequence ID" value="GHA97761.1"/>
    <property type="molecule type" value="Genomic_DNA"/>
</dbReference>
<dbReference type="Proteomes" id="UP000634004">
    <property type="component" value="Unassembled WGS sequence"/>
</dbReference>
<protein>
    <submittedName>
        <fullName evidence="1">Tryptophan halogenase</fullName>
    </submittedName>
</protein>
<dbReference type="GO" id="GO:0004497">
    <property type="term" value="F:monooxygenase activity"/>
    <property type="evidence" value="ECO:0007669"/>
    <property type="project" value="InterPro"/>
</dbReference>
<accession>A0A8J3CQQ5</accession>
<evidence type="ECO:0000313" key="2">
    <source>
        <dbReference type="Proteomes" id="UP000634004"/>
    </source>
</evidence>
<dbReference type="PANTHER" id="PTHR43747">
    <property type="entry name" value="FAD-BINDING PROTEIN"/>
    <property type="match status" value="1"/>
</dbReference>
<dbReference type="Gene3D" id="3.50.50.60">
    <property type="entry name" value="FAD/NAD(P)-binding domain"/>
    <property type="match status" value="1"/>
</dbReference>
<proteinExistence type="predicted"/>
<reference evidence="1" key="1">
    <citation type="journal article" date="2014" name="Int. J. Syst. Evol. Microbiol.">
        <title>Complete genome sequence of Corynebacterium casei LMG S-19264T (=DSM 44701T), isolated from a smear-ripened cheese.</title>
        <authorList>
            <consortium name="US DOE Joint Genome Institute (JGI-PGF)"/>
            <person name="Walter F."/>
            <person name="Albersmeier A."/>
            <person name="Kalinowski J."/>
            <person name="Ruckert C."/>
        </authorList>
    </citation>
    <scope>NUCLEOTIDE SEQUENCE</scope>
    <source>
        <strain evidence="1">KCTC 32513</strain>
    </source>
</reference>
<dbReference type="InterPro" id="IPR050816">
    <property type="entry name" value="Flavin-dep_Halogenase_NPB"/>
</dbReference>
<comment type="caution">
    <text evidence="1">The sequence shown here is derived from an EMBL/GenBank/DDBJ whole genome shotgun (WGS) entry which is preliminary data.</text>
</comment>
<dbReference type="Pfam" id="PF04820">
    <property type="entry name" value="Trp_halogenase"/>
    <property type="match status" value="1"/>
</dbReference>
<dbReference type="SUPFAM" id="SSF51905">
    <property type="entry name" value="FAD/NAD(P)-binding domain"/>
    <property type="match status" value="1"/>
</dbReference>
<name>A0A8J3CQQ5_9PROT</name>
<keyword evidence="2" id="KW-1185">Reference proteome</keyword>